<reference evidence="2" key="2">
    <citation type="submission" date="2020-05" db="UniProtKB">
        <authorList>
            <consortium name="EnsemblMetazoa"/>
        </authorList>
    </citation>
    <scope>IDENTIFICATION</scope>
    <source>
        <strain evidence="2">FAR1</strain>
    </source>
</reference>
<dbReference type="Proteomes" id="UP000075886">
    <property type="component" value="Unassembled WGS sequence"/>
</dbReference>
<name>A0A182QI55_9DIPT</name>
<feature type="signal peptide" evidence="1">
    <location>
        <begin position="1"/>
        <end position="17"/>
    </location>
</feature>
<evidence type="ECO:0000313" key="3">
    <source>
        <dbReference type="Proteomes" id="UP000075886"/>
    </source>
</evidence>
<accession>A0A182QI55</accession>
<dbReference type="EMBL" id="AXCN02000739">
    <property type="status" value="NOT_ANNOTATED_CDS"/>
    <property type="molecule type" value="Genomic_DNA"/>
</dbReference>
<evidence type="ECO:0000256" key="1">
    <source>
        <dbReference type="SAM" id="SignalP"/>
    </source>
</evidence>
<feature type="chain" id="PRO_5008132812" description="MD-2-related lipid-recognition domain-containing protein" evidence="1">
    <location>
        <begin position="18"/>
        <end position="175"/>
    </location>
</feature>
<dbReference type="VEuPathDB" id="VectorBase:AFAF010634"/>
<dbReference type="AlphaFoldDB" id="A0A182QI55"/>
<dbReference type="EnsemblMetazoa" id="AFAF010634-RA">
    <property type="protein sequence ID" value="AFAF010634-PA"/>
    <property type="gene ID" value="AFAF010634"/>
</dbReference>
<dbReference type="PANTHER" id="PTHR21112:SF0">
    <property type="entry name" value="CHEMOSENSORY PROTEIN A 29A-RELATED"/>
    <property type="match status" value="1"/>
</dbReference>
<organism evidence="2 3">
    <name type="scientific">Anopheles farauti</name>
    <dbReference type="NCBI Taxonomy" id="69004"/>
    <lineage>
        <taxon>Eukaryota</taxon>
        <taxon>Metazoa</taxon>
        <taxon>Ecdysozoa</taxon>
        <taxon>Arthropoda</taxon>
        <taxon>Hexapoda</taxon>
        <taxon>Insecta</taxon>
        <taxon>Pterygota</taxon>
        <taxon>Neoptera</taxon>
        <taxon>Endopterygota</taxon>
        <taxon>Diptera</taxon>
        <taxon>Nematocera</taxon>
        <taxon>Culicoidea</taxon>
        <taxon>Culicidae</taxon>
        <taxon>Anophelinae</taxon>
        <taxon>Anopheles</taxon>
    </lineage>
</organism>
<dbReference type="STRING" id="69004.A0A182QI55"/>
<dbReference type="PANTHER" id="PTHR21112">
    <property type="entry name" value="CHEMOSENSORY PROTEIN A 29A-RELATED"/>
    <property type="match status" value="1"/>
</dbReference>
<reference evidence="3" key="1">
    <citation type="submission" date="2014-01" db="EMBL/GenBank/DDBJ databases">
        <title>The Genome Sequence of Anopheles farauti FAR1 (V2).</title>
        <authorList>
            <consortium name="The Broad Institute Genomics Platform"/>
            <person name="Neafsey D.E."/>
            <person name="Besansky N."/>
            <person name="Howell P."/>
            <person name="Walton C."/>
            <person name="Young S.K."/>
            <person name="Zeng Q."/>
            <person name="Gargeya S."/>
            <person name="Fitzgerald M."/>
            <person name="Haas B."/>
            <person name="Abouelleil A."/>
            <person name="Allen A.W."/>
            <person name="Alvarado L."/>
            <person name="Arachchi H.M."/>
            <person name="Berlin A.M."/>
            <person name="Chapman S.B."/>
            <person name="Gainer-Dewar J."/>
            <person name="Goldberg J."/>
            <person name="Griggs A."/>
            <person name="Gujja S."/>
            <person name="Hansen M."/>
            <person name="Howarth C."/>
            <person name="Imamovic A."/>
            <person name="Ireland A."/>
            <person name="Larimer J."/>
            <person name="McCowan C."/>
            <person name="Murphy C."/>
            <person name="Pearson M."/>
            <person name="Poon T.W."/>
            <person name="Priest M."/>
            <person name="Roberts A."/>
            <person name="Saif S."/>
            <person name="Shea T."/>
            <person name="Sisk P."/>
            <person name="Sykes S."/>
            <person name="Wortman J."/>
            <person name="Nusbaum C."/>
            <person name="Birren B."/>
        </authorList>
    </citation>
    <scope>NUCLEOTIDE SEQUENCE [LARGE SCALE GENOMIC DNA]</scope>
    <source>
        <strain evidence="3">FAR1</strain>
    </source>
</reference>
<sequence>MLLAWFFLTLAVVTLQGKQIDFERFEQLLETDFYNSTLRVRKYSGTVMTLNGTFQILQPLTKSLIISTGFFHSSLGNQQFNHYPMKLPTENVCDFVKSFYKDYGHTVANLANMPERGECPIKPRTISIVDKIFPADVVPRYAPPGLWKVHIINSLNDAPVAKFEIMAKIQDALLP</sequence>
<proteinExistence type="predicted"/>
<evidence type="ECO:0008006" key="4">
    <source>
        <dbReference type="Google" id="ProtNLM"/>
    </source>
</evidence>
<protein>
    <recommendedName>
        <fullName evidence="4">MD-2-related lipid-recognition domain-containing protein</fullName>
    </recommendedName>
</protein>
<evidence type="ECO:0000313" key="2">
    <source>
        <dbReference type="EnsemblMetazoa" id="AFAF010634-PA"/>
    </source>
</evidence>
<keyword evidence="3" id="KW-1185">Reference proteome</keyword>
<keyword evidence="1" id="KW-0732">Signal</keyword>